<dbReference type="GO" id="GO:0005886">
    <property type="term" value="C:plasma membrane"/>
    <property type="evidence" value="ECO:0007669"/>
    <property type="project" value="UniProtKB-SubCell"/>
</dbReference>
<evidence type="ECO:0000256" key="5">
    <source>
        <dbReference type="ARBA" id="ARBA00023136"/>
    </source>
</evidence>
<feature type="transmembrane region" description="Helical" evidence="6">
    <location>
        <begin position="105"/>
        <end position="124"/>
    </location>
</feature>
<dbReference type="NCBIfam" id="NF037997">
    <property type="entry name" value="Na_Pi_symport"/>
    <property type="match status" value="1"/>
</dbReference>
<reference evidence="7" key="1">
    <citation type="submission" date="2020-10" db="EMBL/GenBank/DDBJ databases">
        <authorList>
            <person name="Gilroy R."/>
        </authorList>
    </citation>
    <scope>NUCLEOTIDE SEQUENCE</scope>
    <source>
        <strain evidence="7">17213</strain>
    </source>
</reference>
<proteinExistence type="predicted"/>
<evidence type="ECO:0000313" key="7">
    <source>
        <dbReference type="EMBL" id="MBO8415743.1"/>
    </source>
</evidence>
<accession>A0A9D9DC78</accession>
<evidence type="ECO:0000256" key="1">
    <source>
        <dbReference type="ARBA" id="ARBA00004651"/>
    </source>
</evidence>
<evidence type="ECO:0000256" key="4">
    <source>
        <dbReference type="ARBA" id="ARBA00022989"/>
    </source>
</evidence>
<feature type="transmembrane region" description="Helical" evidence="6">
    <location>
        <begin position="276"/>
        <end position="299"/>
    </location>
</feature>
<feature type="transmembrane region" description="Helical" evidence="6">
    <location>
        <begin position="79"/>
        <end position="99"/>
    </location>
</feature>
<name>A0A9D9DC78_9GAMM</name>
<dbReference type="NCBIfam" id="TIGR00704">
    <property type="entry name" value="NaPi_cotrn_rel"/>
    <property type="match status" value="1"/>
</dbReference>
<keyword evidence="3 6" id="KW-0812">Transmembrane</keyword>
<feature type="transmembrane region" description="Helical" evidence="6">
    <location>
        <begin position="51"/>
        <end position="72"/>
    </location>
</feature>
<comment type="caution">
    <text evidence="7">The sequence shown here is derived from an EMBL/GenBank/DDBJ whole genome shotgun (WGS) entry which is preliminary data.</text>
</comment>
<dbReference type="InterPro" id="IPR004633">
    <property type="entry name" value="NaPi_cotrn-rel/YqeW-like"/>
</dbReference>
<evidence type="ECO:0000256" key="3">
    <source>
        <dbReference type="ARBA" id="ARBA00022692"/>
    </source>
</evidence>
<dbReference type="PANTHER" id="PTHR10010">
    <property type="entry name" value="SOLUTE CARRIER FAMILY 34 SODIUM PHOSPHATE , MEMBER 2-RELATED"/>
    <property type="match status" value="1"/>
</dbReference>
<protein>
    <submittedName>
        <fullName evidence="7">Na/Pi cotransporter family protein</fullName>
    </submittedName>
</protein>
<evidence type="ECO:0000313" key="8">
    <source>
        <dbReference type="Proteomes" id="UP000823631"/>
    </source>
</evidence>
<organism evidence="7 8">
    <name type="scientific">Candidatus Avisuccinivibrio stercorigallinarum</name>
    <dbReference type="NCBI Taxonomy" id="2840704"/>
    <lineage>
        <taxon>Bacteria</taxon>
        <taxon>Pseudomonadati</taxon>
        <taxon>Pseudomonadota</taxon>
        <taxon>Gammaproteobacteria</taxon>
        <taxon>Aeromonadales</taxon>
        <taxon>Succinivibrionaceae</taxon>
        <taxon>Succinivibrionaceae incertae sedis</taxon>
        <taxon>Candidatus Avisuccinivibrio</taxon>
    </lineage>
</organism>
<sequence>MYILLELLCGVAMLSFGIYLTKSGVLRAAGSRLNVLIARTMSSRIWPVRALFAGLFTTMLVQSSNAAAMLVSSFMAKNLIALTPALIIMLGADLGTALMARILTFDLRALGPLFFTVGVTIFLARRKSRAGKIGRILIGLGLILLALTQIVNSTRPLIQSETTQLILDSIDGEITFAVIFGALLAMLCYSSLAAVLLTAVIANTGHLTLDTGWALVIGANLGSCCLEILGSLGQGVAARRVMLGNTLFKLTVSAIALPLLPVFARLNLPLTPGDQVIWFHLCFNLAVCFGLLPCAHFFAKLLVKLIPEPEAPADESTPLYLDDSALDSPSLAISNAVRESLRLGGFLHEMMRGLS</sequence>
<evidence type="ECO:0000256" key="2">
    <source>
        <dbReference type="ARBA" id="ARBA00022475"/>
    </source>
</evidence>
<dbReference type="PANTHER" id="PTHR10010:SF39">
    <property type="entry name" value="PHOU DOMAIN-CONTAINING PROTEIN"/>
    <property type="match status" value="1"/>
</dbReference>
<keyword evidence="4 6" id="KW-1133">Transmembrane helix</keyword>
<dbReference type="EMBL" id="JADINH010000109">
    <property type="protein sequence ID" value="MBO8415743.1"/>
    <property type="molecule type" value="Genomic_DNA"/>
</dbReference>
<keyword evidence="5 6" id="KW-0472">Membrane</keyword>
<feature type="transmembrane region" description="Helical" evidence="6">
    <location>
        <begin position="174"/>
        <end position="202"/>
    </location>
</feature>
<dbReference type="GO" id="GO:0044341">
    <property type="term" value="P:sodium-dependent phosphate transport"/>
    <property type="evidence" value="ECO:0007669"/>
    <property type="project" value="InterPro"/>
</dbReference>
<evidence type="ECO:0000256" key="6">
    <source>
        <dbReference type="SAM" id="Phobius"/>
    </source>
</evidence>
<dbReference type="GO" id="GO:0005436">
    <property type="term" value="F:sodium:phosphate symporter activity"/>
    <property type="evidence" value="ECO:0007669"/>
    <property type="project" value="InterPro"/>
</dbReference>
<feature type="transmembrane region" description="Helical" evidence="6">
    <location>
        <begin position="136"/>
        <end position="154"/>
    </location>
</feature>
<dbReference type="InterPro" id="IPR003841">
    <property type="entry name" value="Na/Pi_transpt"/>
</dbReference>
<reference evidence="7" key="2">
    <citation type="journal article" date="2021" name="PeerJ">
        <title>Extensive microbial diversity within the chicken gut microbiome revealed by metagenomics and culture.</title>
        <authorList>
            <person name="Gilroy R."/>
            <person name="Ravi A."/>
            <person name="Getino M."/>
            <person name="Pursley I."/>
            <person name="Horton D.L."/>
            <person name="Alikhan N.F."/>
            <person name="Baker D."/>
            <person name="Gharbi K."/>
            <person name="Hall N."/>
            <person name="Watson M."/>
            <person name="Adriaenssens E.M."/>
            <person name="Foster-Nyarko E."/>
            <person name="Jarju S."/>
            <person name="Secka A."/>
            <person name="Antonio M."/>
            <person name="Oren A."/>
            <person name="Chaudhuri R.R."/>
            <person name="La Ragione R."/>
            <person name="Hildebrand F."/>
            <person name="Pallen M.J."/>
        </authorList>
    </citation>
    <scope>NUCLEOTIDE SEQUENCE</scope>
    <source>
        <strain evidence="7">17213</strain>
    </source>
</reference>
<feature type="transmembrane region" description="Helical" evidence="6">
    <location>
        <begin position="247"/>
        <end position="264"/>
    </location>
</feature>
<comment type="subcellular location">
    <subcellularLocation>
        <location evidence="1">Cell membrane</location>
        <topology evidence="1">Multi-pass membrane protein</topology>
    </subcellularLocation>
</comment>
<gene>
    <name evidence="7" type="ORF">IAB19_05130</name>
</gene>
<dbReference type="Proteomes" id="UP000823631">
    <property type="component" value="Unassembled WGS sequence"/>
</dbReference>
<keyword evidence="2" id="KW-1003">Cell membrane</keyword>
<dbReference type="AlphaFoldDB" id="A0A9D9DC78"/>
<dbReference type="Pfam" id="PF02690">
    <property type="entry name" value="Na_Pi_cotrans"/>
    <property type="match status" value="1"/>
</dbReference>